<dbReference type="PROSITE" id="PS01153">
    <property type="entry name" value="NOL1_NOP2_SUN"/>
    <property type="match status" value="1"/>
</dbReference>
<dbReference type="InterPro" id="IPR057285">
    <property type="entry name" value="Pre-PUA_NSUN2"/>
</dbReference>
<dbReference type="Pfam" id="PF01189">
    <property type="entry name" value="Methyltr_RsmB-F"/>
    <property type="match status" value="1"/>
</dbReference>
<dbReference type="InterPro" id="IPR018314">
    <property type="entry name" value="RsmB/NOL1/NOP2-like_CS"/>
</dbReference>
<dbReference type="AlphaFoldDB" id="A0A5K1UZM9"/>
<dbReference type="GO" id="GO:0005737">
    <property type="term" value="C:cytoplasm"/>
    <property type="evidence" value="ECO:0007669"/>
    <property type="project" value="TreeGrafter"/>
</dbReference>
<keyword evidence="8 10" id="KW-0694">RNA-binding</keyword>
<dbReference type="InterPro" id="IPR049560">
    <property type="entry name" value="MeTrfase_RsmB-F_NOP2_cat"/>
</dbReference>
<dbReference type="VEuPathDB" id="AmoebaDB:EHI7A_064620"/>
<feature type="region of interest" description="Disordered" evidence="11">
    <location>
        <begin position="410"/>
        <end position="429"/>
    </location>
</feature>
<name>A0A5K1UZM9_ENTHI</name>
<dbReference type="VEuPathDB" id="AmoebaDB:EHI_103830"/>
<comment type="caution">
    <text evidence="10">Lacks conserved residue(s) required for the propagation of feature annotation.</text>
</comment>
<dbReference type="OMA" id="IVFRIAK"/>
<dbReference type="GO" id="GO:0005634">
    <property type="term" value="C:nucleus"/>
    <property type="evidence" value="ECO:0007669"/>
    <property type="project" value="UniProtKB-SubCell"/>
</dbReference>
<feature type="active site" description="Nucleophile" evidence="10">
    <location>
        <position position="295"/>
    </location>
</feature>
<keyword evidence="6 10" id="KW-0949">S-adenosyl-L-methionine</keyword>
<dbReference type="EMBL" id="BDEQ01000001">
    <property type="protein sequence ID" value="GAT92725.1"/>
    <property type="molecule type" value="Genomic_DNA"/>
</dbReference>
<evidence type="ECO:0000256" key="8">
    <source>
        <dbReference type="ARBA" id="ARBA00022884"/>
    </source>
</evidence>
<dbReference type="VEuPathDB" id="AmoebaDB:EHI5A_096670"/>
<keyword evidence="5 10" id="KW-0808">Transferase</keyword>
<evidence type="ECO:0000256" key="3">
    <source>
        <dbReference type="ARBA" id="ARBA00022555"/>
    </source>
</evidence>
<dbReference type="InterPro" id="IPR023267">
    <property type="entry name" value="RCMT"/>
</dbReference>
<dbReference type="Proteomes" id="UP000078387">
    <property type="component" value="Unassembled WGS sequence"/>
</dbReference>
<feature type="binding site" evidence="10">
    <location>
        <position position="242"/>
    </location>
    <ligand>
        <name>S-adenosyl-L-methionine</name>
        <dbReference type="ChEBI" id="CHEBI:59789"/>
    </ligand>
</feature>
<evidence type="ECO:0000259" key="12">
    <source>
        <dbReference type="PROSITE" id="PS51686"/>
    </source>
</evidence>
<dbReference type="InterPro" id="IPR001678">
    <property type="entry name" value="MeTrfase_RsmB-F_NOP2_dom"/>
</dbReference>
<dbReference type="Gene3D" id="3.40.50.150">
    <property type="entry name" value="Vaccinia Virus protein VP39"/>
    <property type="match status" value="1"/>
</dbReference>
<dbReference type="GO" id="GO:0000049">
    <property type="term" value="F:tRNA binding"/>
    <property type="evidence" value="ECO:0007669"/>
    <property type="project" value="UniProtKB-KW"/>
</dbReference>
<evidence type="ECO:0000256" key="6">
    <source>
        <dbReference type="ARBA" id="ARBA00022691"/>
    </source>
</evidence>
<reference evidence="13 14" key="1">
    <citation type="submission" date="2016-05" db="EMBL/GenBank/DDBJ databases">
        <title>First whole genome sequencing of Entamoeba histolytica HM1:IMSS-clone-6.</title>
        <authorList>
            <person name="Mukherjee Avik.K."/>
            <person name="Izumyama S."/>
            <person name="Nakada-Tsukui K."/>
            <person name="Nozaki T."/>
        </authorList>
    </citation>
    <scope>NUCLEOTIDE SEQUENCE [LARGE SCALE GENOMIC DNA]</scope>
    <source>
        <strain evidence="13 14">HM1:IMSS clone 6</strain>
    </source>
</reference>
<organism evidence="13 14">
    <name type="scientific">Entamoeba histolytica</name>
    <dbReference type="NCBI Taxonomy" id="5759"/>
    <lineage>
        <taxon>Eukaryota</taxon>
        <taxon>Amoebozoa</taxon>
        <taxon>Evosea</taxon>
        <taxon>Archamoebae</taxon>
        <taxon>Mastigamoebida</taxon>
        <taxon>Entamoebidae</taxon>
        <taxon>Entamoeba</taxon>
    </lineage>
</organism>
<dbReference type="PRINTS" id="PR02011">
    <property type="entry name" value="RCMTNCL1"/>
</dbReference>
<dbReference type="InterPro" id="IPR029063">
    <property type="entry name" value="SAM-dependent_MTases_sf"/>
</dbReference>
<feature type="compositionally biased region" description="Basic residues" evidence="11">
    <location>
        <begin position="415"/>
        <end position="425"/>
    </location>
</feature>
<evidence type="ECO:0000256" key="4">
    <source>
        <dbReference type="ARBA" id="ARBA00022603"/>
    </source>
</evidence>
<gene>
    <name evidence="13" type="ORF">CL6EHI_103830</name>
</gene>
<proteinExistence type="inferred from homology"/>
<keyword evidence="3" id="KW-0820">tRNA-binding</keyword>
<evidence type="ECO:0000256" key="10">
    <source>
        <dbReference type="PROSITE-ProRule" id="PRU01023"/>
    </source>
</evidence>
<protein>
    <submittedName>
        <fullName evidence="13">tRNA cytosine 5 methyltransferase putative</fullName>
    </submittedName>
</protein>
<dbReference type="PANTHER" id="PTHR22808:SF1">
    <property type="entry name" value="RNA CYTOSINE-C(5)-METHYLTRANSFERASE NSUN2-RELATED"/>
    <property type="match status" value="1"/>
</dbReference>
<dbReference type="FunFam" id="3.40.50.150:FF:000249">
    <property type="entry name" value="tRNA (Cytosine-5-)-methyltransferase, putative"/>
    <property type="match status" value="1"/>
</dbReference>
<evidence type="ECO:0000256" key="5">
    <source>
        <dbReference type="ARBA" id="ARBA00022679"/>
    </source>
</evidence>
<comment type="similarity">
    <text evidence="2 10">Belongs to the class I-like SAM-binding methyltransferase superfamily. RsmB/NOP family.</text>
</comment>
<dbReference type="PRINTS" id="PR02008">
    <property type="entry name" value="RCMTFAMILY"/>
</dbReference>
<dbReference type="SUPFAM" id="SSF53335">
    <property type="entry name" value="S-adenosyl-L-methionine-dependent methyltransferases"/>
    <property type="match status" value="1"/>
</dbReference>
<feature type="binding site" evidence="10">
    <location>
        <begin position="165"/>
        <end position="171"/>
    </location>
    <ligand>
        <name>S-adenosyl-L-methionine</name>
        <dbReference type="ChEBI" id="CHEBI:59789"/>
    </ligand>
</feature>
<keyword evidence="4 10" id="KW-0489">Methyltransferase</keyword>
<dbReference type="VEuPathDB" id="AmoebaDB:KM1_123610"/>
<sequence length="630" mass="72226">MEGEKKEEIQQEEIKKDDGRKPSKKDYHYITENPEMEKFYSQQTSIMNNEEFKEYIETMHKTLPTTFRLTRNEQTPIIKEELKRLINNIENEQERPIELSWYPGGIAYQLNASRGEIQKNKSLEELRKFIIVQTEAGVISRQEAVSMIPPLFLNVKPYHDVLDLCAAPGSKTTQILEMIHSGPEEATGIVIANDSDYKRCELLDHQTKRLQSPNIIITNHLAQNYPVKIGDQFMKFDRVLCDVPCSGDGTLRKNPDAWGKWNIMRGINLHKTQCTIMRRAVRLVKSCGRFVYSTCSLNPYEDEAVVAFILRNYPQIRLVDVSTELPTLKRCKGVSSWKVFNKEGEELTIKPDSKEDGSSKIPSTLFPPTEEEAKRFRLDRCMRFLPQLQNTGGFFVAVLEKVGDLDNDFKEEKQKRKKAPKPIKTRKGDSRLMPLNMTEGYETITQTIKNFYGLEGSGFDFECLGFKGDGKGTLHYLIKKAMDLVRINELKIVGGGLKLFRKHSVGSNSSFRLSNEGLSAVAHLFGERRKLEIKHEEFVKMLVSESPVQLGNEVMERAKDMEVGCVIFQIKDANSPINKQYFSGWKSKGLSLFVSKVDKKALCQNLKIELPKNELHEDSDSEKKEKKDEN</sequence>
<dbReference type="PROSITE" id="PS51686">
    <property type="entry name" value="SAM_MT_RSMB_NOP"/>
    <property type="match status" value="1"/>
</dbReference>
<dbReference type="GO" id="GO:0030488">
    <property type="term" value="P:tRNA methylation"/>
    <property type="evidence" value="ECO:0007669"/>
    <property type="project" value="TreeGrafter"/>
</dbReference>
<keyword evidence="7" id="KW-0819">tRNA processing</keyword>
<evidence type="ECO:0000256" key="9">
    <source>
        <dbReference type="ARBA" id="ARBA00023242"/>
    </source>
</evidence>
<dbReference type="InterPro" id="IPR023270">
    <property type="entry name" value="RCMT_NCL1"/>
</dbReference>
<feature type="domain" description="SAM-dependent MTase RsmB/NOP-type" evidence="12">
    <location>
        <begin position="55"/>
        <end position="402"/>
    </location>
</feature>
<feature type="binding site" evidence="10">
    <location>
        <position position="194"/>
    </location>
    <ligand>
        <name>S-adenosyl-L-methionine</name>
        <dbReference type="ChEBI" id="CHEBI:59789"/>
    </ligand>
</feature>
<evidence type="ECO:0000256" key="11">
    <source>
        <dbReference type="SAM" id="MobiDB-lite"/>
    </source>
</evidence>
<evidence type="ECO:0000313" key="13">
    <source>
        <dbReference type="EMBL" id="GAT92725.1"/>
    </source>
</evidence>
<keyword evidence="9" id="KW-0539">Nucleus</keyword>
<evidence type="ECO:0000256" key="1">
    <source>
        <dbReference type="ARBA" id="ARBA00004123"/>
    </source>
</evidence>
<accession>A0A5K1UZM9</accession>
<comment type="caution">
    <text evidence="13">The sequence shown here is derived from an EMBL/GenBank/DDBJ whole genome shotgun (WGS) entry which is preliminary data.</text>
</comment>
<feature type="region of interest" description="Disordered" evidence="11">
    <location>
        <begin position="1"/>
        <end position="26"/>
    </location>
</feature>
<dbReference type="VEuPathDB" id="AmoebaDB:EHI8A_068340"/>
<comment type="subcellular location">
    <subcellularLocation>
        <location evidence="1">Nucleus</location>
    </subcellularLocation>
</comment>
<evidence type="ECO:0000256" key="7">
    <source>
        <dbReference type="ARBA" id="ARBA00022694"/>
    </source>
</evidence>
<dbReference type="Pfam" id="PF25376">
    <property type="entry name" value="Pre-PUA_NSUN2"/>
    <property type="match status" value="1"/>
</dbReference>
<evidence type="ECO:0000313" key="14">
    <source>
        <dbReference type="Proteomes" id="UP000078387"/>
    </source>
</evidence>
<dbReference type="PANTHER" id="PTHR22808">
    <property type="entry name" value="NCL1 YEAST -RELATED NOL1/NOP2/FMU SUN DOMAIN-CONTAINING"/>
    <property type="match status" value="1"/>
</dbReference>
<dbReference type="GO" id="GO:0016428">
    <property type="term" value="F:tRNA (cytidine-5-)-methyltransferase activity"/>
    <property type="evidence" value="ECO:0007669"/>
    <property type="project" value="InterPro"/>
</dbReference>
<evidence type="ECO:0000256" key="2">
    <source>
        <dbReference type="ARBA" id="ARBA00007494"/>
    </source>
</evidence>